<dbReference type="Proteomes" id="UP000724874">
    <property type="component" value="Unassembled WGS sequence"/>
</dbReference>
<dbReference type="Pfam" id="PF00443">
    <property type="entry name" value="UCH"/>
    <property type="match status" value="1"/>
</dbReference>
<dbReference type="GO" id="GO:0031647">
    <property type="term" value="P:regulation of protein stability"/>
    <property type="evidence" value="ECO:0007669"/>
    <property type="project" value="TreeGrafter"/>
</dbReference>
<evidence type="ECO:0000313" key="13">
    <source>
        <dbReference type="Proteomes" id="UP000724874"/>
    </source>
</evidence>
<gene>
    <name evidence="12" type="ORF">CPB84DRAFT_1768232</name>
</gene>
<dbReference type="EC" id="3.4.19.12" evidence="3"/>
<dbReference type="PROSITE" id="PS50144">
    <property type="entry name" value="MATH"/>
    <property type="match status" value="1"/>
</dbReference>
<keyword evidence="13" id="KW-1185">Reference proteome</keyword>
<dbReference type="InterPro" id="IPR050164">
    <property type="entry name" value="Peptidase_C19"/>
</dbReference>
<keyword evidence="5" id="KW-0833">Ubl conjugation pathway</keyword>
<feature type="compositionally biased region" description="Polar residues" evidence="9">
    <location>
        <begin position="1"/>
        <end position="12"/>
    </location>
</feature>
<keyword evidence="8" id="KW-0175">Coiled coil</keyword>
<dbReference type="PROSITE" id="PS50235">
    <property type="entry name" value="USP_3"/>
    <property type="match status" value="1"/>
</dbReference>
<evidence type="ECO:0000256" key="4">
    <source>
        <dbReference type="ARBA" id="ARBA00022670"/>
    </source>
</evidence>
<dbReference type="GO" id="GO:0005634">
    <property type="term" value="C:nucleus"/>
    <property type="evidence" value="ECO:0007669"/>
    <property type="project" value="TreeGrafter"/>
</dbReference>
<dbReference type="InterPro" id="IPR029346">
    <property type="entry name" value="USP_C"/>
</dbReference>
<dbReference type="GO" id="GO:0005829">
    <property type="term" value="C:cytosol"/>
    <property type="evidence" value="ECO:0007669"/>
    <property type="project" value="TreeGrafter"/>
</dbReference>
<feature type="coiled-coil region" evidence="8">
    <location>
        <begin position="523"/>
        <end position="550"/>
    </location>
</feature>
<dbReference type="SMART" id="SM00061">
    <property type="entry name" value="MATH"/>
    <property type="match status" value="1"/>
</dbReference>
<evidence type="ECO:0000256" key="9">
    <source>
        <dbReference type="SAM" id="MobiDB-lite"/>
    </source>
</evidence>
<dbReference type="Gene3D" id="3.10.20.90">
    <property type="entry name" value="Phosphatidylinositol 3-kinase Catalytic Subunit, Chain A, domain 1"/>
    <property type="match status" value="2"/>
</dbReference>
<dbReference type="InterPro" id="IPR008974">
    <property type="entry name" value="TRAF-like"/>
</dbReference>
<dbReference type="Gene3D" id="3.90.70.10">
    <property type="entry name" value="Cysteine proteinases"/>
    <property type="match status" value="1"/>
</dbReference>
<organism evidence="12 13">
    <name type="scientific">Gymnopilus junonius</name>
    <name type="common">Spectacular rustgill mushroom</name>
    <name type="synonym">Gymnopilus spectabilis subsp. junonius</name>
    <dbReference type="NCBI Taxonomy" id="109634"/>
    <lineage>
        <taxon>Eukaryota</taxon>
        <taxon>Fungi</taxon>
        <taxon>Dikarya</taxon>
        <taxon>Basidiomycota</taxon>
        <taxon>Agaricomycotina</taxon>
        <taxon>Agaricomycetes</taxon>
        <taxon>Agaricomycetidae</taxon>
        <taxon>Agaricales</taxon>
        <taxon>Agaricineae</taxon>
        <taxon>Hymenogastraceae</taxon>
        <taxon>Gymnopilus</taxon>
    </lineage>
</organism>
<evidence type="ECO:0000259" key="10">
    <source>
        <dbReference type="PROSITE" id="PS50144"/>
    </source>
</evidence>
<evidence type="ECO:0000256" key="2">
    <source>
        <dbReference type="ARBA" id="ARBA00009085"/>
    </source>
</evidence>
<feature type="domain" description="USP" evidence="11">
    <location>
        <begin position="196"/>
        <end position="503"/>
    </location>
</feature>
<dbReference type="PANTHER" id="PTHR24006">
    <property type="entry name" value="UBIQUITIN CARBOXYL-TERMINAL HYDROLASE"/>
    <property type="match status" value="1"/>
</dbReference>
<dbReference type="InterPro" id="IPR002083">
    <property type="entry name" value="MATH/TRAF_dom"/>
</dbReference>
<evidence type="ECO:0000256" key="3">
    <source>
        <dbReference type="ARBA" id="ARBA00012759"/>
    </source>
</evidence>
<dbReference type="EMBL" id="JADNYJ010000013">
    <property type="protein sequence ID" value="KAF8907946.1"/>
    <property type="molecule type" value="Genomic_DNA"/>
</dbReference>
<dbReference type="GO" id="GO:0006508">
    <property type="term" value="P:proteolysis"/>
    <property type="evidence" value="ECO:0007669"/>
    <property type="project" value="UniProtKB-KW"/>
</dbReference>
<comment type="similarity">
    <text evidence="2">Belongs to the peptidase C19 family.</text>
</comment>
<feature type="domain" description="MATH" evidence="10">
    <location>
        <begin position="38"/>
        <end position="170"/>
    </location>
</feature>
<dbReference type="OrthoDB" id="289038at2759"/>
<evidence type="ECO:0000259" key="11">
    <source>
        <dbReference type="PROSITE" id="PS50235"/>
    </source>
</evidence>
<dbReference type="Pfam" id="PF22486">
    <property type="entry name" value="MATH_2"/>
    <property type="match status" value="1"/>
</dbReference>
<evidence type="ECO:0000256" key="8">
    <source>
        <dbReference type="SAM" id="Coils"/>
    </source>
</evidence>
<evidence type="ECO:0000256" key="5">
    <source>
        <dbReference type="ARBA" id="ARBA00022786"/>
    </source>
</evidence>
<feature type="region of interest" description="Disordered" evidence="9">
    <location>
        <begin position="1"/>
        <end position="24"/>
    </location>
</feature>
<dbReference type="Pfam" id="PF14533">
    <property type="entry name" value="USP7_C2"/>
    <property type="match status" value="1"/>
</dbReference>
<reference evidence="12" key="1">
    <citation type="submission" date="2020-11" db="EMBL/GenBank/DDBJ databases">
        <authorList>
            <consortium name="DOE Joint Genome Institute"/>
            <person name="Ahrendt S."/>
            <person name="Riley R."/>
            <person name="Andreopoulos W."/>
            <person name="LaButti K."/>
            <person name="Pangilinan J."/>
            <person name="Ruiz-duenas F.J."/>
            <person name="Barrasa J.M."/>
            <person name="Sanchez-Garcia M."/>
            <person name="Camarero S."/>
            <person name="Miyauchi S."/>
            <person name="Serrano A."/>
            <person name="Linde D."/>
            <person name="Babiker R."/>
            <person name="Drula E."/>
            <person name="Ayuso-Fernandez I."/>
            <person name="Pacheco R."/>
            <person name="Padilla G."/>
            <person name="Ferreira P."/>
            <person name="Barriuso J."/>
            <person name="Kellner H."/>
            <person name="Castanera R."/>
            <person name="Alfaro M."/>
            <person name="Ramirez L."/>
            <person name="Pisabarro A.G."/>
            <person name="Kuo A."/>
            <person name="Tritt A."/>
            <person name="Lipzen A."/>
            <person name="He G."/>
            <person name="Yan M."/>
            <person name="Ng V."/>
            <person name="Cullen D."/>
            <person name="Martin F."/>
            <person name="Rosso M.-N."/>
            <person name="Henrissat B."/>
            <person name="Hibbett D."/>
            <person name="Martinez A.T."/>
            <person name="Grigoriev I.V."/>
        </authorList>
    </citation>
    <scope>NUCLEOTIDE SEQUENCE</scope>
    <source>
        <strain evidence="12">AH 44721</strain>
    </source>
</reference>
<dbReference type="InterPro" id="IPR038765">
    <property type="entry name" value="Papain-like_cys_pep_sf"/>
</dbReference>
<dbReference type="PANTHER" id="PTHR24006:SF644">
    <property type="entry name" value="UBIQUITIN CARBOXYL-TERMINAL HYDROLASE 7"/>
    <property type="match status" value="1"/>
</dbReference>
<comment type="catalytic activity">
    <reaction evidence="1">
        <text>Thiol-dependent hydrolysis of ester, thioester, amide, peptide and isopeptide bonds formed by the C-terminal Gly of ubiquitin (a 76-residue protein attached to proteins as an intracellular targeting signal).</text>
        <dbReference type="EC" id="3.4.19.12"/>
    </reaction>
</comment>
<dbReference type="Gene3D" id="2.60.210.10">
    <property type="entry name" value="Apoptosis, Tumor Necrosis Factor Receptor Associated Protein 2, Chain A"/>
    <property type="match status" value="1"/>
</dbReference>
<dbReference type="InterPro" id="IPR001394">
    <property type="entry name" value="Peptidase_C19_UCH"/>
</dbReference>
<dbReference type="GO" id="GO:0004843">
    <property type="term" value="F:cysteine-type deubiquitinase activity"/>
    <property type="evidence" value="ECO:0007669"/>
    <property type="project" value="UniProtKB-EC"/>
</dbReference>
<evidence type="ECO:0000256" key="6">
    <source>
        <dbReference type="ARBA" id="ARBA00022801"/>
    </source>
</evidence>
<proteinExistence type="inferred from homology"/>
<keyword evidence="6 12" id="KW-0378">Hydrolase</keyword>
<accession>A0A9P5NYA7</accession>
<dbReference type="AlphaFoldDB" id="A0A9P5NYA7"/>
<evidence type="ECO:0000256" key="7">
    <source>
        <dbReference type="ARBA" id="ARBA00022807"/>
    </source>
</evidence>
<name>A0A9P5NYA7_GYMJU</name>
<keyword evidence="4" id="KW-0645">Protease</keyword>
<evidence type="ECO:0000313" key="12">
    <source>
        <dbReference type="EMBL" id="KAF8907946.1"/>
    </source>
</evidence>
<dbReference type="Pfam" id="PF12436">
    <property type="entry name" value="USP7_ICP0_bdg"/>
    <property type="match status" value="1"/>
</dbReference>
<protein>
    <recommendedName>
        <fullName evidence="3">ubiquitinyl hydrolase 1</fullName>
        <ecNumber evidence="3">3.4.19.12</ecNumber>
    </recommendedName>
</protein>
<dbReference type="InterPro" id="IPR028889">
    <property type="entry name" value="USP"/>
</dbReference>
<dbReference type="SUPFAM" id="SSF49599">
    <property type="entry name" value="TRAF domain-like"/>
    <property type="match status" value="1"/>
</dbReference>
<dbReference type="InterPro" id="IPR024729">
    <property type="entry name" value="USP7_ICP0-binding_dom"/>
</dbReference>
<evidence type="ECO:0000256" key="1">
    <source>
        <dbReference type="ARBA" id="ARBA00000707"/>
    </source>
</evidence>
<dbReference type="GO" id="GO:0016579">
    <property type="term" value="P:protein deubiquitination"/>
    <property type="evidence" value="ECO:0007669"/>
    <property type="project" value="InterPro"/>
</dbReference>
<dbReference type="SUPFAM" id="SSF54001">
    <property type="entry name" value="Cysteine proteinases"/>
    <property type="match status" value="1"/>
</dbReference>
<keyword evidence="7" id="KW-0788">Thiol protease</keyword>
<sequence length="1073" mass="121591">MDGSDATLTTMVDGSDGPGEPEAVDYLTTDTTSDVKDSTSFTWLVSNWSQLGKSATSPLFDCAGHKWRILLYPSGVQETVPKQVSLYLDAGAPQALPAEWHKCAKFEFTLSNLSDPSIITKPVSALHRFTAEECDWGFTRFSSLQDLLTIQKEQARPVIEDDAVQIKVLVTVFHDPTGVLWHNFSNYNSKKHTGYIGLKNQGSTGYMNAVLQVLFHNRAFRRAVYELPTANDKPTSSIPLALQRIFYNMETSEEAVGTTELTASFGWKSIDAFMQHDFLEFHRVLQDKLRTLMTGTRSEGTQDRLFTGKMKTYIKCVNVNHEASRIEYFEDLQFRIKGLQNVAASFRDYIAIDKFDGYNTGKFGLQAAEKGIAFQSFPPVLLLQLARFDYDIQRDAMVKLNDRYEYPARIDLGEFLGSDADRSSPWVYQLHVVVVHIGNLHGGRYEALIKPDQGSLWFKFDDEKVVPVLEKEVFEDGYGGSSQSKGQRSDASSNAYVLVYIRESSMDEVFAPIPQVNIPSHLKRSLEEERRRLEEQKKQKEEKHLYLNVEVVTEQSFSRHEGFDLAHFSGSSLPLSSLTSFKVLKAETYAAFKSRVTKHFNYPAGRFRFWIVGFRQNKTIRPFFRLPDTDLSSLESIRNDHAASSSDLRLYLELLVNPLKPERPTGAIFIFLKHFDASKQTLFGAGAVWVPRASKVPDLIRIINAQMRFGASTALSLYEEVKPGMIESLKLDATLNQLQIDDGDVICFQRSLSDQETKNLERNGLCSHVVKFYQILQNRILCTFSSSTDKSEFDLLLSKTDNYDIMATKVGKHLDIDPARLRFTTSGVVNSMHRLNIAIERTTTKTLGEIQSINHFMKRAIKYEILAPTANVSAETENEIKKGISWMGHNNFKKSIHILAMKKSETLEEIRVRLAKRAQMSPGGTGKIRFFLTSPDMKTQRPLAMIGTVGDIPVSAEIYAEEISPAELNLRNGERLIDVFHFSKSFSRIHGVPFKFVLKPGEKTSDTRKRLQEQLTLSDKAFSGYRLAIQVSNFRQPLYLDEDEVLYDSKFVPNNLGLDHVTDEIEMRRSDGS</sequence>
<comment type="caution">
    <text evidence="12">The sequence shown here is derived from an EMBL/GenBank/DDBJ whole genome shotgun (WGS) entry which is preliminary data.</text>
</comment>